<reference evidence="2" key="1">
    <citation type="submission" date="2023-07" db="EMBL/GenBank/DDBJ databases">
        <title>Functional and genomic diversity of the sorghum phyllosphere microbiome.</title>
        <authorList>
            <person name="Shade A."/>
        </authorList>
    </citation>
    <scope>NUCLEOTIDE SEQUENCE [LARGE SCALE GENOMIC DNA]</scope>
    <source>
        <strain evidence="2">SORGH_AS_0422</strain>
    </source>
</reference>
<evidence type="ECO:0000313" key="2">
    <source>
        <dbReference type="Proteomes" id="UP001258315"/>
    </source>
</evidence>
<evidence type="ECO:0000313" key="1">
    <source>
        <dbReference type="EMBL" id="MDT3401252.1"/>
    </source>
</evidence>
<dbReference type="Proteomes" id="UP001258315">
    <property type="component" value="Unassembled WGS sequence"/>
</dbReference>
<gene>
    <name evidence="1" type="ORF">QE417_000324</name>
</gene>
<comment type="caution">
    <text evidence="1">The sequence shown here is derived from an EMBL/GenBank/DDBJ whole genome shotgun (WGS) entry which is preliminary data.</text>
</comment>
<dbReference type="EMBL" id="JAVLVU010000001">
    <property type="protein sequence ID" value="MDT3401252.1"/>
    <property type="molecule type" value="Genomic_DNA"/>
</dbReference>
<name>A0ABU3GN91_9SPHI</name>
<accession>A0ABU3GN91</accession>
<proteinExistence type="predicted"/>
<dbReference type="RefSeq" id="WP_311947111.1">
    <property type="nucleotide sequence ID" value="NZ_JAVLVU010000001.1"/>
</dbReference>
<organism evidence="1 2">
    <name type="scientific">Mucilaginibacter terrae</name>
    <dbReference type="NCBI Taxonomy" id="1955052"/>
    <lineage>
        <taxon>Bacteria</taxon>
        <taxon>Pseudomonadati</taxon>
        <taxon>Bacteroidota</taxon>
        <taxon>Sphingobacteriia</taxon>
        <taxon>Sphingobacteriales</taxon>
        <taxon>Sphingobacteriaceae</taxon>
        <taxon>Mucilaginibacter</taxon>
    </lineage>
</organism>
<sequence>MEAILNKNNFSSGPPLREVMAMFFRRHSPDSAKFVFWKVFQCWALKDCSAKARISDQELALFFDQLNDLLNAAYVEHQANNLDQKATEDSGNES</sequence>
<protein>
    <submittedName>
        <fullName evidence="1">Uncharacterized protein</fullName>
    </submittedName>
</protein>
<keyword evidence="2" id="KW-1185">Reference proteome</keyword>